<feature type="signal peptide" evidence="1">
    <location>
        <begin position="1"/>
        <end position="20"/>
    </location>
</feature>
<dbReference type="InterPro" id="IPR029063">
    <property type="entry name" value="SAM-dependent_MTases_sf"/>
</dbReference>
<name>F8L748_SIMNZ</name>
<gene>
    <name evidence="2" type="ordered locus">SNE_A06860</name>
</gene>
<evidence type="ECO:0000313" key="2">
    <source>
        <dbReference type="EMBL" id="CCB88563.1"/>
    </source>
</evidence>
<dbReference type="KEGG" id="sng:SNE_A06860"/>
<dbReference type="Proteomes" id="UP000000496">
    <property type="component" value="Chromosome gsn.131"/>
</dbReference>
<evidence type="ECO:0000313" key="3">
    <source>
        <dbReference type="Proteomes" id="UP000000496"/>
    </source>
</evidence>
<dbReference type="NCBIfam" id="TIGR04371">
    <property type="entry name" value="methyltran_NanM"/>
    <property type="match status" value="1"/>
</dbReference>
<dbReference type="OrthoDB" id="112998at2"/>
<reference evidence="2 3" key="2">
    <citation type="journal article" date="2011" name="Mol. Biol. Evol.">
        <title>Unity in variety--the pan-genome of the Chlamydiae.</title>
        <authorList>
            <person name="Collingro A."/>
            <person name="Tischler P."/>
            <person name="Weinmaier T."/>
            <person name="Penz T."/>
            <person name="Heinz E."/>
            <person name="Brunham R.C."/>
            <person name="Read T.D."/>
            <person name="Bavoil P.M."/>
            <person name="Sachse K."/>
            <person name="Kahane S."/>
            <person name="Friedman M.G."/>
            <person name="Rattei T."/>
            <person name="Myers G.S."/>
            <person name="Horn M."/>
        </authorList>
    </citation>
    <scope>NUCLEOTIDE SEQUENCE [LARGE SCALE GENOMIC DNA]</scope>
    <source>
        <strain evidence="3">ATCC VR-1471 / Z</strain>
    </source>
</reference>
<reference key="1">
    <citation type="journal article" date="2011" name="Mol. Biol. Evol.">
        <title>Unity in variety -- the pan-genome of the Chlamydiae.</title>
        <authorList>
            <person name="Collingro A."/>
            <person name="Tischler P."/>
            <person name="Weinmaier T."/>
            <person name="Penz T."/>
            <person name="Heinz E."/>
            <person name="Brunham R.C."/>
            <person name="Read T.D."/>
            <person name="Bavoil P.M."/>
            <person name="Sachse K."/>
            <person name="Kahane S."/>
            <person name="Friedman M.G."/>
            <person name="Rattei T."/>
            <person name="Myers G.S.A."/>
            <person name="Horn M."/>
        </authorList>
    </citation>
    <scope>NUCLEOTIDE SEQUENCE</scope>
    <source>
        <strain>Z</strain>
    </source>
</reference>
<dbReference type="eggNOG" id="COG2890">
    <property type="taxonomic scope" value="Bacteria"/>
</dbReference>
<dbReference type="InterPro" id="IPR030807">
    <property type="entry name" value="Methyltran_NanM"/>
</dbReference>
<dbReference type="STRING" id="331113.SNE_A06860"/>
<sequence>MKKYLFFFVVYICLPSLLSAAHPRFVLPSDNRDLSTEEITLAYQVIEKIDYLIQYRESLIRDCQIDLLFVSGDNFWKNGEGLVTPLSLLTSWIIENKSVEVLKNIRLFCPFFTGYMPVKKTKTGFWFLQNETVEITENFQEELEQNLICTLSDEGLDYYLNLIKRFNLPPQCIYQPPIFLGEFGIKSFSFGKTLVYNPDFASYQERICLMQIMGVFQKLEALVKQGKPIKVLEIGSGYGALALFMKQVFPSVQYTLLDIPESLLFSSIYVSLNCQDCTHAFAICDSVEEFQKADFRYVPNYAAHTLEEGFDLVINTLSMSEMTEYQIKTYVDLMKSFWLVKRGIFFEQNQDNRHLGWTKASIVIQKDLFLEHTLDPHTNGFRQGVPNIWRLP</sequence>
<dbReference type="Gene3D" id="3.40.50.150">
    <property type="entry name" value="Vaccinia Virus protein VP39"/>
    <property type="match status" value="1"/>
</dbReference>
<keyword evidence="1" id="KW-0732">Signal</keyword>
<feature type="chain" id="PRO_5003379238" description="Sugar O-methyltransferase" evidence="1">
    <location>
        <begin position="21"/>
        <end position="392"/>
    </location>
</feature>
<dbReference type="EMBL" id="FR872582">
    <property type="protein sequence ID" value="CCB88563.1"/>
    <property type="molecule type" value="Genomic_DNA"/>
</dbReference>
<dbReference type="RefSeq" id="WP_013943030.1">
    <property type="nucleotide sequence ID" value="NC_015713.1"/>
</dbReference>
<dbReference type="AlphaFoldDB" id="F8L748"/>
<accession>F8L748</accession>
<protein>
    <recommendedName>
        <fullName evidence="4">Sugar O-methyltransferase</fullName>
    </recommendedName>
</protein>
<dbReference type="HOGENOM" id="CLU_703775_0_0_0"/>
<dbReference type="SUPFAM" id="SSF53335">
    <property type="entry name" value="S-adenosyl-L-methionine-dependent methyltransferases"/>
    <property type="match status" value="1"/>
</dbReference>
<proteinExistence type="predicted"/>
<organism evidence="2 3">
    <name type="scientific">Simkania negevensis (strain ATCC VR-1471 / DSM 27360 / Z)</name>
    <dbReference type="NCBI Taxonomy" id="331113"/>
    <lineage>
        <taxon>Bacteria</taxon>
        <taxon>Pseudomonadati</taxon>
        <taxon>Chlamydiota</taxon>
        <taxon>Chlamydiia</taxon>
        <taxon>Parachlamydiales</taxon>
        <taxon>Simkaniaceae</taxon>
        <taxon>Simkania</taxon>
    </lineage>
</organism>
<evidence type="ECO:0008006" key="4">
    <source>
        <dbReference type="Google" id="ProtNLM"/>
    </source>
</evidence>
<evidence type="ECO:0000256" key="1">
    <source>
        <dbReference type="SAM" id="SignalP"/>
    </source>
</evidence>
<keyword evidence="3" id="KW-1185">Reference proteome</keyword>